<evidence type="ECO:0000313" key="2">
    <source>
        <dbReference type="Proteomes" id="UP000053235"/>
    </source>
</evidence>
<keyword evidence="1" id="KW-0418">Kinase</keyword>
<accession>A0A0M7AK94</accession>
<dbReference type="OrthoDB" id="9799092at2"/>
<organism evidence="1 2">
    <name type="scientific">Roseibium alexandrii</name>
    <dbReference type="NCBI Taxonomy" id="388408"/>
    <lineage>
        <taxon>Bacteria</taxon>
        <taxon>Pseudomonadati</taxon>
        <taxon>Pseudomonadota</taxon>
        <taxon>Alphaproteobacteria</taxon>
        <taxon>Hyphomicrobiales</taxon>
        <taxon>Stappiaceae</taxon>
        <taxon>Roseibium</taxon>
    </lineage>
</organism>
<dbReference type="SUPFAM" id="SSF81301">
    <property type="entry name" value="Nucleotidyltransferase"/>
    <property type="match status" value="1"/>
</dbReference>
<dbReference type="PANTHER" id="PTHR34822">
    <property type="entry name" value="GRPB DOMAIN PROTEIN (AFU_ORTHOLOGUE AFUA_1G01530)"/>
    <property type="match status" value="1"/>
</dbReference>
<dbReference type="Proteomes" id="UP000053235">
    <property type="component" value="Unassembled WGS sequence"/>
</dbReference>
<dbReference type="Pfam" id="PF04229">
    <property type="entry name" value="GrpB"/>
    <property type="match status" value="1"/>
</dbReference>
<proteinExistence type="predicted"/>
<dbReference type="InterPro" id="IPR043519">
    <property type="entry name" value="NT_sf"/>
</dbReference>
<protein>
    <submittedName>
        <fullName evidence="1">Dephospho-CoA kinase/protein folding accessory domain-containing protein</fullName>
    </submittedName>
</protein>
<dbReference type="InterPro" id="IPR007344">
    <property type="entry name" value="GrpB/CoaE"/>
</dbReference>
<dbReference type="STRING" id="388408.LAX5112_04064"/>
<sequence>MVDLTKHAPEWAEQFEDEALRISRVLGDNLTSIHHIGSTAVPGLIAKPIIDLMAEVASLEACDEAQPAMQLLGYEAMGAYGIPGRRYFRKFNADRRRTHHLHVFLNGSDHAIRHLAFRDYLIAHPETAGEYGSLKRKLSKIDGGDWDSYVSGKDRFVQRTEQLALDWYAGRGA</sequence>
<dbReference type="AlphaFoldDB" id="A0A0M7AK94"/>
<evidence type="ECO:0000313" key="1">
    <source>
        <dbReference type="EMBL" id="CTQ74971.1"/>
    </source>
</evidence>
<reference evidence="2" key="1">
    <citation type="submission" date="2015-07" db="EMBL/GenBank/DDBJ databases">
        <authorList>
            <person name="Rodrigo-Torres Lidia"/>
            <person name="Arahal R.David."/>
        </authorList>
    </citation>
    <scope>NUCLEOTIDE SEQUENCE [LARGE SCALE GENOMIC DNA]</scope>
    <source>
        <strain evidence="2">CECT 5112</strain>
    </source>
</reference>
<dbReference type="RefSeq" id="WP_055673346.1">
    <property type="nucleotide sequence ID" value="NZ_CXWD01000019.1"/>
</dbReference>
<keyword evidence="2" id="KW-1185">Reference proteome</keyword>
<dbReference type="PANTHER" id="PTHR34822:SF1">
    <property type="entry name" value="GRPB FAMILY PROTEIN"/>
    <property type="match status" value="1"/>
</dbReference>
<keyword evidence="1" id="KW-0808">Transferase</keyword>
<dbReference type="GO" id="GO:0016301">
    <property type="term" value="F:kinase activity"/>
    <property type="evidence" value="ECO:0007669"/>
    <property type="project" value="UniProtKB-KW"/>
</dbReference>
<dbReference type="Gene3D" id="3.30.460.10">
    <property type="entry name" value="Beta Polymerase, domain 2"/>
    <property type="match status" value="1"/>
</dbReference>
<name>A0A0M7AK94_9HYPH</name>
<dbReference type="EMBL" id="CXWD01000019">
    <property type="protein sequence ID" value="CTQ74971.1"/>
    <property type="molecule type" value="Genomic_DNA"/>
</dbReference>
<gene>
    <name evidence="1" type="ORF">LAX5112_04064</name>
</gene>